<dbReference type="EMBL" id="CP000934">
    <property type="protein sequence ID" value="ACE84142.1"/>
    <property type="molecule type" value="Genomic_DNA"/>
</dbReference>
<dbReference type="KEGG" id="cja:CJA_3489"/>
<evidence type="ECO:0000313" key="2">
    <source>
        <dbReference type="Proteomes" id="UP000001036"/>
    </source>
</evidence>
<proteinExistence type="predicted"/>
<dbReference type="InterPro" id="IPR036663">
    <property type="entry name" value="Fumarylacetoacetase_C_sf"/>
</dbReference>
<dbReference type="Gene3D" id="3.90.850.10">
    <property type="entry name" value="Fumarylacetoacetase-like, C-terminal domain"/>
    <property type="match status" value="1"/>
</dbReference>
<name>B3PG35_CELJU</name>
<keyword evidence="2" id="KW-1185">Reference proteome</keyword>
<evidence type="ECO:0000313" key="1">
    <source>
        <dbReference type="EMBL" id="ACE84142.1"/>
    </source>
</evidence>
<dbReference type="RefSeq" id="WP_012489064.1">
    <property type="nucleotide sequence ID" value="NC_010995.1"/>
</dbReference>
<dbReference type="Proteomes" id="UP000001036">
    <property type="component" value="Chromosome"/>
</dbReference>
<organism evidence="1 2">
    <name type="scientific">Cellvibrio japonicus (strain Ueda107)</name>
    <name type="common">Pseudomonas fluorescens subsp. cellulosa</name>
    <dbReference type="NCBI Taxonomy" id="498211"/>
    <lineage>
        <taxon>Bacteria</taxon>
        <taxon>Pseudomonadati</taxon>
        <taxon>Pseudomonadota</taxon>
        <taxon>Gammaproteobacteria</taxon>
        <taxon>Cellvibrionales</taxon>
        <taxon>Cellvibrionaceae</taxon>
        <taxon>Cellvibrio</taxon>
    </lineage>
</organism>
<dbReference type="SUPFAM" id="SSF56529">
    <property type="entry name" value="FAH"/>
    <property type="match status" value="1"/>
</dbReference>
<dbReference type="PANTHER" id="PTHR30143">
    <property type="entry name" value="ACID HYDRATASE"/>
    <property type="match status" value="1"/>
</dbReference>
<reference evidence="1 2" key="1">
    <citation type="journal article" date="2008" name="J. Bacteriol.">
        <title>Insights into plant cell wall degradation from the genome sequence of the soil bacterium Cellvibrio japonicus.</title>
        <authorList>
            <person name="Deboy R.T."/>
            <person name="Mongodin E.F."/>
            <person name="Fouts D.E."/>
            <person name="Tailford L.E."/>
            <person name="Khouri H."/>
            <person name="Emerson J.B."/>
            <person name="Mohamoud Y."/>
            <person name="Watkins K."/>
            <person name="Henrissat B."/>
            <person name="Gilbert H.J."/>
            <person name="Nelson K.E."/>
        </authorList>
    </citation>
    <scope>NUCLEOTIDE SEQUENCE [LARGE SCALE GENOMIC DNA]</scope>
    <source>
        <strain evidence="1 2">Ueda107</strain>
    </source>
</reference>
<gene>
    <name evidence="1" type="ordered locus">CJA_3489</name>
</gene>
<dbReference type="eggNOG" id="COG3971">
    <property type="taxonomic scope" value="Bacteria"/>
</dbReference>
<sequence>MNPSLASEAAAILVERRRNGIADDRLPESCRPYTLVDALDIQQAVSNYWCELMDDSIGGWKCLQPPQDKIVVGPIYTRTIDSVAPVLLWPKGDKARIEPELAFFFGVDLPSRPEPYTPADVDAAIVHTHMALELIHCRYHQPEACAFPEMLADGLVNQGLFIGPEVDNALAAVAGEFSIRVDANGEQNEYAGKHPNGNPRAPLYWLVEFLRKQGQGIVAGQAVITGSYAGVLEVPLDTDIRIHYAGLGEMSVSFLPRQSY</sequence>
<dbReference type="GO" id="GO:0008684">
    <property type="term" value="F:2-oxopent-4-enoate hydratase activity"/>
    <property type="evidence" value="ECO:0007669"/>
    <property type="project" value="TreeGrafter"/>
</dbReference>
<dbReference type="HOGENOM" id="CLU_060136_1_1_6"/>
<dbReference type="GO" id="GO:0005737">
    <property type="term" value="C:cytoplasm"/>
    <property type="evidence" value="ECO:0007669"/>
    <property type="project" value="TreeGrafter"/>
</dbReference>
<dbReference type="OrthoDB" id="9792137at2"/>
<accession>B3PG35</accession>
<protein>
    <submittedName>
        <fullName evidence="1">Hydratase/decarboxylase family protein</fullName>
    </submittedName>
</protein>
<dbReference type="PANTHER" id="PTHR30143:SF0">
    <property type="entry name" value="2-KETO-4-PENTENOATE HYDRATASE"/>
    <property type="match status" value="1"/>
</dbReference>
<dbReference type="STRING" id="498211.CJA_3489"/>
<dbReference type="AlphaFoldDB" id="B3PG35"/>
<dbReference type="InterPro" id="IPR050772">
    <property type="entry name" value="Hydratase-Decarb/MhpD_sf"/>
</dbReference>